<dbReference type="AlphaFoldDB" id="A0A8T0WK52"/>
<dbReference type="EMBL" id="CM029038">
    <property type="protein sequence ID" value="KAG2650001.1"/>
    <property type="molecule type" value="Genomic_DNA"/>
</dbReference>
<gene>
    <name evidence="2" type="ORF">PVAP13_1NG183619</name>
</gene>
<proteinExistence type="predicted"/>
<accession>A0A8T0WK52</accession>
<feature type="region of interest" description="Disordered" evidence="1">
    <location>
        <begin position="1"/>
        <end position="67"/>
    </location>
</feature>
<feature type="compositionally biased region" description="Low complexity" evidence="1">
    <location>
        <begin position="20"/>
        <end position="34"/>
    </location>
</feature>
<reference evidence="2" key="1">
    <citation type="submission" date="2020-05" db="EMBL/GenBank/DDBJ databases">
        <title>WGS assembly of Panicum virgatum.</title>
        <authorList>
            <person name="Lovell J.T."/>
            <person name="Jenkins J."/>
            <person name="Shu S."/>
            <person name="Juenger T.E."/>
            <person name="Schmutz J."/>
        </authorList>
    </citation>
    <scope>NUCLEOTIDE SEQUENCE</scope>
    <source>
        <strain evidence="2">AP13</strain>
    </source>
</reference>
<protein>
    <submittedName>
        <fullName evidence="2">Uncharacterized protein</fullName>
    </submittedName>
</protein>
<evidence type="ECO:0000256" key="1">
    <source>
        <dbReference type="SAM" id="MobiDB-lite"/>
    </source>
</evidence>
<feature type="compositionally biased region" description="Polar residues" evidence="1">
    <location>
        <begin position="57"/>
        <end position="67"/>
    </location>
</feature>
<keyword evidence="3" id="KW-1185">Reference proteome</keyword>
<comment type="caution">
    <text evidence="2">The sequence shown here is derived from an EMBL/GenBank/DDBJ whole genome shotgun (WGS) entry which is preliminary data.</text>
</comment>
<dbReference type="Proteomes" id="UP000823388">
    <property type="component" value="Chromosome 1N"/>
</dbReference>
<organism evidence="2 3">
    <name type="scientific">Panicum virgatum</name>
    <name type="common">Blackwell switchgrass</name>
    <dbReference type="NCBI Taxonomy" id="38727"/>
    <lineage>
        <taxon>Eukaryota</taxon>
        <taxon>Viridiplantae</taxon>
        <taxon>Streptophyta</taxon>
        <taxon>Embryophyta</taxon>
        <taxon>Tracheophyta</taxon>
        <taxon>Spermatophyta</taxon>
        <taxon>Magnoliopsida</taxon>
        <taxon>Liliopsida</taxon>
        <taxon>Poales</taxon>
        <taxon>Poaceae</taxon>
        <taxon>PACMAD clade</taxon>
        <taxon>Panicoideae</taxon>
        <taxon>Panicodae</taxon>
        <taxon>Paniceae</taxon>
        <taxon>Panicinae</taxon>
        <taxon>Panicum</taxon>
        <taxon>Panicum sect. Hiantes</taxon>
    </lineage>
</organism>
<name>A0A8T0WK52_PANVG</name>
<evidence type="ECO:0000313" key="3">
    <source>
        <dbReference type="Proteomes" id="UP000823388"/>
    </source>
</evidence>
<sequence length="67" mass="7368">MPSEQIKSPQHTKRRCLGWSSPTQASTSASALSQGPTPSSVITPAKDEAADWPPIQRQMSQEYIKTR</sequence>
<evidence type="ECO:0000313" key="2">
    <source>
        <dbReference type="EMBL" id="KAG2650001.1"/>
    </source>
</evidence>